<feature type="domain" description="LamG-like jellyroll fold" evidence="4">
    <location>
        <begin position="450"/>
        <end position="577"/>
    </location>
</feature>
<evidence type="ECO:0000256" key="3">
    <source>
        <dbReference type="SAM" id="Phobius"/>
    </source>
</evidence>
<keyword evidence="1" id="KW-0732">Signal</keyword>
<keyword evidence="3" id="KW-1133">Transmembrane helix</keyword>
<evidence type="ECO:0000313" key="6">
    <source>
        <dbReference type="Proteomes" id="UP000316426"/>
    </source>
</evidence>
<organism evidence="5 6">
    <name type="scientific">Botrimarina mediterranea</name>
    <dbReference type="NCBI Taxonomy" id="2528022"/>
    <lineage>
        <taxon>Bacteria</taxon>
        <taxon>Pseudomonadati</taxon>
        <taxon>Planctomycetota</taxon>
        <taxon>Planctomycetia</taxon>
        <taxon>Pirellulales</taxon>
        <taxon>Lacipirellulaceae</taxon>
        <taxon>Botrimarina</taxon>
    </lineage>
</organism>
<dbReference type="Proteomes" id="UP000316426">
    <property type="component" value="Chromosome"/>
</dbReference>
<gene>
    <name evidence="5" type="ORF">Spa11_02850</name>
</gene>
<keyword evidence="3" id="KW-0812">Transmembrane</keyword>
<keyword evidence="2" id="KW-1015">Disulfide bond</keyword>
<proteinExistence type="predicted"/>
<accession>A0A518K2T5</accession>
<dbReference type="Pfam" id="PF13385">
    <property type="entry name" value="Laminin_G_3"/>
    <property type="match status" value="1"/>
</dbReference>
<dbReference type="SUPFAM" id="SSF49899">
    <property type="entry name" value="Concanavalin A-like lectins/glucanases"/>
    <property type="match status" value="1"/>
</dbReference>
<evidence type="ECO:0000313" key="5">
    <source>
        <dbReference type="EMBL" id="QDV72114.1"/>
    </source>
</evidence>
<name>A0A518K2T5_9BACT</name>
<dbReference type="EMBL" id="CP036349">
    <property type="protein sequence ID" value="QDV72114.1"/>
    <property type="molecule type" value="Genomic_DNA"/>
</dbReference>
<dbReference type="SMART" id="SM00560">
    <property type="entry name" value="LamGL"/>
    <property type="match status" value="1"/>
</dbReference>
<protein>
    <recommendedName>
        <fullName evidence="4">LamG-like jellyroll fold domain-containing protein</fullName>
    </recommendedName>
</protein>
<evidence type="ECO:0000256" key="1">
    <source>
        <dbReference type="ARBA" id="ARBA00022729"/>
    </source>
</evidence>
<dbReference type="InterPro" id="IPR013320">
    <property type="entry name" value="ConA-like_dom_sf"/>
</dbReference>
<dbReference type="RefSeq" id="WP_145105798.1">
    <property type="nucleotide sequence ID" value="NZ_CP036349.1"/>
</dbReference>
<dbReference type="Gene3D" id="2.60.120.200">
    <property type="match status" value="1"/>
</dbReference>
<feature type="transmembrane region" description="Helical" evidence="3">
    <location>
        <begin position="119"/>
        <end position="141"/>
    </location>
</feature>
<keyword evidence="3" id="KW-0472">Membrane</keyword>
<reference evidence="5 6" key="1">
    <citation type="submission" date="2019-02" db="EMBL/GenBank/DDBJ databases">
        <title>Deep-cultivation of Planctomycetes and their phenomic and genomic characterization uncovers novel biology.</title>
        <authorList>
            <person name="Wiegand S."/>
            <person name="Jogler M."/>
            <person name="Boedeker C."/>
            <person name="Pinto D."/>
            <person name="Vollmers J."/>
            <person name="Rivas-Marin E."/>
            <person name="Kohn T."/>
            <person name="Peeters S.H."/>
            <person name="Heuer A."/>
            <person name="Rast P."/>
            <person name="Oberbeckmann S."/>
            <person name="Bunk B."/>
            <person name="Jeske O."/>
            <person name="Meyerdierks A."/>
            <person name="Storesund J.E."/>
            <person name="Kallscheuer N."/>
            <person name="Luecker S."/>
            <person name="Lage O.M."/>
            <person name="Pohl T."/>
            <person name="Merkel B.J."/>
            <person name="Hornburger P."/>
            <person name="Mueller R.-W."/>
            <person name="Bruemmer F."/>
            <person name="Labrenz M."/>
            <person name="Spormann A.M."/>
            <person name="Op den Camp H."/>
            <person name="Overmann J."/>
            <person name="Amann R."/>
            <person name="Jetten M.S.M."/>
            <person name="Mascher T."/>
            <person name="Medema M.H."/>
            <person name="Devos D.P."/>
            <person name="Kaster A.-K."/>
            <person name="Ovreas L."/>
            <person name="Rohde M."/>
            <person name="Galperin M.Y."/>
            <person name="Jogler C."/>
        </authorList>
    </citation>
    <scope>NUCLEOTIDE SEQUENCE [LARGE SCALE GENOMIC DNA]</scope>
    <source>
        <strain evidence="5 6">Spa11</strain>
    </source>
</reference>
<evidence type="ECO:0000259" key="4">
    <source>
        <dbReference type="SMART" id="SM00560"/>
    </source>
</evidence>
<evidence type="ECO:0000256" key="2">
    <source>
        <dbReference type="ARBA" id="ARBA00023157"/>
    </source>
</evidence>
<dbReference type="KEGG" id="bmei:Spa11_02850"/>
<keyword evidence="6" id="KW-1185">Reference proteome</keyword>
<dbReference type="AlphaFoldDB" id="A0A518K2T5"/>
<sequence length="596" mass="63803">MDKQQREQHDVLRRWLLVCDGQATPDEEARLFAQIAADEELQAIVACVAQDQSTLERCLSERQLENQQLGDQLGGVAGEGAAARLYGGAADALAGRHAVPARRNQGTTPRANAWSLFPLPAGTGALAATLLIGVVFGAWLVGGRGGPTPVASVDSPQSVFVAKVSNCVWGAAPEGIGANSLKLRDGEVVELLEGFAALSIESTGWRADVQLEGPAAIVLSSEGLPILRYGKMLVDLSSSVSSRGVTLDLPLSRLHLSAGAKVGIASLDNESEIHVFSGFATLESRRDLSNTDLLTVKGGLLISAGESCSITSSQGVVTKAEQGDANPGLFDAEGLIRGGDIRVTDDYIGAVRQSSPIAYYRFETFKDNSFVNEVQDKFHLHAKGPVRVAGLPGNRYVNFYVGDIGSRYLATEEPITDELPADYSVEFWMNPSHHHTATIVSFLVPELEPSIEAAQPPTTSKHGLLIEIGGYSGDALTMRPQKLRYLHRHSPDSVGGTQLFSDGNHAVREWQHVTCVKSADQMRLFLNGKLAGQTQEVSDLAEGLAAVVGQISDARTSRMYFGELDELAIYDRALSEDEIGSHYRAMGAFEGHSNGL</sequence>
<dbReference type="InterPro" id="IPR006558">
    <property type="entry name" value="LamG-like"/>
</dbReference>